<dbReference type="EMBL" id="CCRF01000076">
    <property type="protein sequence ID" value="CEE02490.1"/>
    <property type="molecule type" value="Genomic_DNA"/>
</dbReference>
<evidence type="ECO:0000256" key="2">
    <source>
        <dbReference type="SAM" id="Phobius"/>
    </source>
</evidence>
<dbReference type="Gene3D" id="3.40.50.720">
    <property type="entry name" value="NAD(P)-binding Rossmann-like Domain"/>
    <property type="match status" value="1"/>
</dbReference>
<keyword evidence="2" id="KW-1133">Transmembrane helix</keyword>
<sequence length="332" mass="36951">MNLHIFHWFLRFPYVVRLLFIVIFILIAFGTIIHFIEPDNFPTIFDGIWWAIVTTSTVGYGDFVPGTVKGRIVAMLLIFSGAGLVASYFAAIASTTVKKENAIIKGTAQVHWKHHFIIVGWNERSREIIESYKKIHPNQSIVLIDSTLKESPFAKGTNVLFIKGSATSDTILHQANVKEASLILITANPTRSEYSSDMYTILSIVAIKGLVPQIYCIAEILTDEQVINAKRAGADEIIQSNKIVSAVMNHTMLSHGISDAILNLLDTYHGVELTFIEDKSLSGHTFESAVNICLEEQKILLGFKRGEKTEIAPAKETVLLPSDQLLVIVRQQ</sequence>
<evidence type="ECO:0000256" key="1">
    <source>
        <dbReference type="ARBA" id="ARBA00004651"/>
    </source>
</evidence>
<feature type="domain" description="RCK N-terminal" evidence="3">
    <location>
        <begin position="113"/>
        <end position="238"/>
    </location>
</feature>
<accession>A0A090J3P0</accession>
<dbReference type="GO" id="GO:0006813">
    <property type="term" value="P:potassium ion transport"/>
    <property type="evidence" value="ECO:0007669"/>
    <property type="project" value="InterPro"/>
</dbReference>
<comment type="subcellular location">
    <subcellularLocation>
        <location evidence="1">Cell membrane</location>
        <topology evidence="1">Multi-pass membrane protein</topology>
    </subcellularLocation>
</comment>
<gene>
    <name evidence="4" type="ORF">BT1A1_2696</name>
</gene>
<evidence type="ECO:0000259" key="3">
    <source>
        <dbReference type="PROSITE" id="PS51201"/>
    </source>
</evidence>
<reference evidence="4 5" key="1">
    <citation type="submission" date="2014-07" db="EMBL/GenBank/DDBJ databases">
        <authorList>
            <person name="Wibberg Daniel"/>
        </authorList>
    </citation>
    <scope>NUCLEOTIDE SEQUENCE [LARGE SCALE GENOMIC DNA]</scope>
</reference>
<dbReference type="PANTHER" id="PTHR43833">
    <property type="entry name" value="POTASSIUM CHANNEL PROTEIN 2-RELATED-RELATED"/>
    <property type="match status" value="1"/>
</dbReference>
<dbReference type="InterPro" id="IPR003148">
    <property type="entry name" value="RCK_N"/>
</dbReference>
<dbReference type="Pfam" id="PF07885">
    <property type="entry name" value="Ion_trans_2"/>
    <property type="match status" value="1"/>
</dbReference>
<dbReference type="InterPro" id="IPR036291">
    <property type="entry name" value="NAD(P)-bd_dom_sf"/>
</dbReference>
<feature type="transmembrane region" description="Helical" evidence="2">
    <location>
        <begin position="72"/>
        <end position="91"/>
    </location>
</feature>
<keyword evidence="5" id="KW-1185">Reference proteome</keyword>
<dbReference type="RefSeq" id="WP_034772019.1">
    <property type="nucleotide sequence ID" value="NZ_CCRF01000076.1"/>
</dbReference>
<proteinExistence type="predicted"/>
<dbReference type="GO" id="GO:0005886">
    <property type="term" value="C:plasma membrane"/>
    <property type="evidence" value="ECO:0007669"/>
    <property type="project" value="UniProtKB-SubCell"/>
</dbReference>
<protein>
    <recommendedName>
        <fullName evidence="3">RCK N-terminal domain-containing protein</fullName>
    </recommendedName>
</protein>
<evidence type="ECO:0000313" key="4">
    <source>
        <dbReference type="EMBL" id="CEE02490.1"/>
    </source>
</evidence>
<name>A0A090J3P0_9BACI</name>
<dbReference type="InterPro" id="IPR050721">
    <property type="entry name" value="Trk_Ktr_HKT_K-transport"/>
</dbReference>
<keyword evidence="2" id="KW-0812">Transmembrane</keyword>
<dbReference type="PANTHER" id="PTHR43833:SF9">
    <property type="entry name" value="POTASSIUM CHANNEL PROTEIN YUGO-RELATED"/>
    <property type="match status" value="1"/>
</dbReference>
<feature type="transmembrane region" description="Helical" evidence="2">
    <location>
        <begin position="12"/>
        <end position="36"/>
    </location>
</feature>
<dbReference type="InterPro" id="IPR013099">
    <property type="entry name" value="K_chnl_dom"/>
</dbReference>
<dbReference type="Gene3D" id="1.10.287.70">
    <property type="match status" value="1"/>
</dbReference>
<dbReference type="AlphaFoldDB" id="A0A090J3P0"/>
<evidence type="ECO:0000313" key="5">
    <source>
        <dbReference type="Proteomes" id="UP000040576"/>
    </source>
</evidence>
<organism evidence="4 5">
    <name type="scientific">Caldibacillus thermoamylovorans</name>
    <dbReference type="NCBI Taxonomy" id="35841"/>
    <lineage>
        <taxon>Bacteria</taxon>
        <taxon>Bacillati</taxon>
        <taxon>Bacillota</taxon>
        <taxon>Bacilli</taxon>
        <taxon>Bacillales</taxon>
        <taxon>Bacillaceae</taxon>
        <taxon>Caldibacillus</taxon>
    </lineage>
</organism>
<dbReference type="SUPFAM" id="SSF81324">
    <property type="entry name" value="Voltage-gated potassium channels"/>
    <property type="match status" value="1"/>
</dbReference>
<dbReference type="PROSITE" id="PS51201">
    <property type="entry name" value="RCK_N"/>
    <property type="match status" value="1"/>
</dbReference>
<keyword evidence="2" id="KW-0472">Membrane</keyword>
<dbReference type="Proteomes" id="UP000040576">
    <property type="component" value="Unassembled WGS sequence"/>
</dbReference>
<dbReference type="SUPFAM" id="SSF51735">
    <property type="entry name" value="NAD(P)-binding Rossmann-fold domains"/>
    <property type="match status" value="1"/>
</dbReference>
<dbReference type="Pfam" id="PF02254">
    <property type="entry name" value="TrkA_N"/>
    <property type="match status" value="1"/>
</dbReference>